<proteinExistence type="predicted"/>
<dbReference type="AlphaFoldDB" id="A0A2X2TAZ6"/>
<gene>
    <name evidence="1" type="ORF">NCTC12120_03100</name>
</gene>
<dbReference type="Proteomes" id="UP000251197">
    <property type="component" value="Unassembled WGS sequence"/>
</dbReference>
<sequence>MPSAEPCVPCVSKYLSISTIAAQRFSHHKGASSVGRLALAEIRWNTTSSGVWRIISPAVTTYSSSAMPLQATCSPAFGHNTAFNNMQRMQLQAIHAGFNHFFQRVHALLLTFTGQTDNQMAANL</sequence>
<name>A0A2X2TAZ6_9ENTR</name>
<evidence type="ECO:0000313" key="1">
    <source>
        <dbReference type="EMBL" id="SQA99191.1"/>
    </source>
</evidence>
<dbReference type="EMBL" id="UAVU01000003">
    <property type="protein sequence ID" value="SQA99191.1"/>
    <property type="molecule type" value="Genomic_DNA"/>
</dbReference>
<reference evidence="1 2" key="1">
    <citation type="submission" date="2018-06" db="EMBL/GenBank/DDBJ databases">
        <authorList>
            <consortium name="Pathogen Informatics"/>
            <person name="Doyle S."/>
        </authorList>
    </citation>
    <scope>NUCLEOTIDE SEQUENCE [LARGE SCALE GENOMIC DNA]</scope>
    <source>
        <strain evidence="1 2">NCTC12120</strain>
    </source>
</reference>
<organism evidence="1 2">
    <name type="scientific">Cedecea neteri</name>
    <dbReference type="NCBI Taxonomy" id="158822"/>
    <lineage>
        <taxon>Bacteria</taxon>
        <taxon>Pseudomonadati</taxon>
        <taxon>Pseudomonadota</taxon>
        <taxon>Gammaproteobacteria</taxon>
        <taxon>Enterobacterales</taxon>
        <taxon>Enterobacteriaceae</taxon>
        <taxon>Cedecea</taxon>
    </lineage>
</organism>
<protein>
    <submittedName>
        <fullName evidence="1">Uncharacterized protein</fullName>
    </submittedName>
</protein>
<evidence type="ECO:0000313" key="2">
    <source>
        <dbReference type="Proteomes" id="UP000251197"/>
    </source>
</evidence>
<accession>A0A2X2TAZ6</accession>